<keyword evidence="15 21" id="KW-0012">Acyltransferase</keyword>
<dbReference type="eggNOG" id="KOG1683">
    <property type="taxonomic scope" value="Eukaryota"/>
</dbReference>
<feature type="domain" description="Thiolase N-terminal" evidence="17">
    <location>
        <begin position="729"/>
        <end position="1001"/>
    </location>
</feature>
<dbReference type="PANTHER" id="PTHR23309">
    <property type="entry name" value="3-HYDROXYACYL-COA DEHYROGENASE"/>
    <property type="match status" value="1"/>
</dbReference>
<dbReference type="Pfam" id="PF00725">
    <property type="entry name" value="3HCDH"/>
    <property type="match status" value="1"/>
</dbReference>
<dbReference type="InterPro" id="IPR020613">
    <property type="entry name" value="Thiolase_CS"/>
</dbReference>
<dbReference type="Pfam" id="PF02803">
    <property type="entry name" value="Thiolase_C"/>
    <property type="match status" value="1"/>
</dbReference>
<sequence>MTGESVSVQYQPDGVAIIVFSAPPVNALSVNLRRLLALNVANVVADRRAKAIVLYGGESTFSAGADVGEFPEKLGSAENIISLDTEPFKTLLETSPKPTVACITGTALGGGLELALACHFRVALSDAKLGLPELRLGLIPGLGGTQRLPRLIGVEPALDMIMHSRIIDGEEAHRCGLVDRLVPASRRETLLREACAVALEVASDPQKMPPPLLTRTDKLGNADVEKIRSKYLPRAVEMRQKTGQIQFESCVRAVLEGIERGGGDAGWALEAELFRQCAASEASRALIHVFLASRRTVTNFKAEPHLHEPRTVAVIGGGLMGSGIAACILQNGGRVVLKEVNENALAAAIQRIEAILSRAKVDTADARRRLQGTIEFDKKLFSDVDLVVEAAVENVQAKQGIFRSLAECTGPHCILATNTSTINLDLIGEAIPQVHKEGRLIGAHFFSPAHVMPLLEIVRANRTRNRAVQMVLAFAKHLRKTPIIVGNCAGFAVNRMYFPQTQMAFFLTEYLGIHPYDIDRACQEVLGLPMGPFGLADLVGLDICDSVNQVFSMSYPERVCSLSIAGKLIEMGRKGQKSGAGFYRYGADHRKPIEDREMLDPLLASMTPPPLREPLTPLDIVQMIFFPVVNEAMRVLEERIADKAADLDVASVLGYGFPAYRGGLLYWAQHLPGGPRLILERLREWDTRFGTQCPLFAPSFALECALRSTEPVLERPPRPRLATGSDDDIVFVAAVRTAIGKAGRGLLKDTLPEDMLAPLIGALLDRSAVKPAEVGDVIVGTALPRGDAAAVSLRVAALCAGLPDTVPVRLVNRLCASGLQAIADAAAAIQRGDYGIAIAGGVESMSMNAIQLSLERRSHRLASCAAAEDAYLSMGDTSENVAARFAISRAAQDRFAASSHARASRASLSGRFEREILPISTQVYPTRKAAKQADGNLSTAERAPAVPQPVVAQRDEGIRLGVTTGALAKLPPVFRKQGTTTAGNSSQVSDGAALVLLMKRSEARRRGLRPLGTFRAFAVAGVPPAIMGIGPAAAIPKLLSQAGVEANLIDLYEINEAFASQAEYCVQKLGLNRDVLNVNGGAIALGHPLGMSGARLCVTLLHELAIREGRYGVVSMCVGTGMGAAALLERCEDDGFDERRLRAAL</sequence>
<keyword evidence="6" id="KW-0808">Transferase</keyword>
<dbReference type="InterPro" id="IPR036291">
    <property type="entry name" value="NAD(P)-bd_dom_sf"/>
</dbReference>
<dbReference type="FunFam" id="3.40.47.10:FF:000010">
    <property type="entry name" value="Acetyl-CoA acetyltransferase (Thiolase)"/>
    <property type="match status" value="1"/>
</dbReference>
<keyword evidence="12" id="KW-0413">Isomerase</keyword>
<evidence type="ECO:0000313" key="21">
    <source>
        <dbReference type="EMBL" id="BAM82571.1"/>
    </source>
</evidence>
<dbReference type="GO" id="GO:0003857">
    <property type="term" value="F:(3S)-3-hydroxyacyl-CoA dehydrogenase (NAD+) activity"/>
    <property type="evidence" value="ECO:0007669"/>
    <property type="project" value="TreeGrafter"/>
</dbReference>
<feature type="domain" description="Thiolase C-terminal" evidence="20">
    <location>
        <begin position="1009"/>
        <end position="1130"/>
    </location>
</feature>
<keyword evidence="10" id="KW-0443">Lipid metabolism</keyword>
<dbReference type="GO" id="GO:0006635">
    <property type="term" value="P:fatty acid beta-oxidation"/>
    <property type="evidence" value="ECO:0007669"/>
    <property type="project" value="UniProtKB-UniPathway"/>
</dbReference>
<dbReference type="OrthoDB" id="2018133at2759"/>
<keyword evidence="7" id="KW-0276">Fatty acid metabolism</keyword>
<evidence type="ECO:0000256" key="7">
    <source>
        <dbReference type="ARBA" id="ARBA00022832"/>
    </source>
</evidence>
<dbReference type="NCBIfam" id="TIGR01930">
    <property type="entry name" value="AcCoA-C-Actrans"/>
    <property type="match status" value="1"/>
</dbReference>
<evidence type="ECO:0000256" key="9">
    <source>
        <dbReference type="ARBA" id="ARBA00023027"/>
    </source>
</evidence>
<evidence type="ECO:0000259" key="17">
    <source>
        <dbReference type="Pfam" id="PF00108"/>
    </source>
</evidence>
<keyword evidence="11" id="KW-0576">Peroxisome</keyword>
<dbReference type="OMA" id="ESTTIRW"/>
<dbReference type="PROSITE" id="PS00098">
    <property type="entry name" value="THIOLASE_1"/>
    <property type="match status" value="1"/>
</dbReference>
<dbReference type="GO" id="GO:0005777">
    <property type="term" value="C:peroxisome"/>
    <property type="evidence" value="ECO:0007669"/>
    <property type="project" value="UniProtKB-SubCell"/>
</dbReference>
<evidence type="ECO:0000256" key="3">
    <source>
        <dbReference type="ARBA" id="ARBA00008750"/>
    </source>
</evidence>
<comment type="pathway">
    <text evidence="2">Lipid metabolism; fatty acid beta-oxidation.</text>
</comment>
<dbReference type="InterPro" id="IPR020617">
    <property type="entry name" value="Thiolase_C"/>
</dbReference>
<organism evidence="21 22">
    <name type="scientific">Cyanidioschyzon merolae (strain NIES-3377 / 10D)</name>
    <name type="common">Unicellular red alga</name>
    <dbReference type="NCBI Taxonomy" id="280699"/>
    <lineage>
        <taxon>Eukaryota</taxon>
        <taxon>Rhodophyta</taxon>
        <taxon>Bangiophyceae</taxon>
        <taxon>Cyanidiales</taxon>
        <taxon>Cyanidiaceae</taxon>
        <taxon>Cyanidioschyzon</taxon>
    </lineage>
</organism>
<dbReference type="InterPro" id="IPR001753">
    <property type="entry name" value="Enoyl-CoA_hydra/iso"/>
</dbReference>
<evidence type="ECO:0000256" key="16">
    <source>
        <dbReference type="RuleBase" id="RU003707"/>
    </source>
</evidence>
<dbReference type="InterPro" id="IPR018376">
    <property type="entry name" value="Enoyl-CoA_hyd/isom_CS"/>
</dbReference>
<reference evidence="21 22" key="1">
    <citation type="journal article" date="2004" name="Nature">
        <title>Genome sequence of the ultrasmall unicellular red alga Cyanidioschyzon merolae 10D.</title>
        <authorList>
            <person name="Matsuzaki M."/>
            <person name="Misumi O."/>
            <person name="Shin-i T."/>
            <person name="Maruyama S."/>
            <person name="Takahara M."/>
            <person name="Miyagishima S."/>
            <person name="Mori T."/>
            <person name="Nishida K."/>
            <person name="Yagisawa F."/>
            <person name="Nishida K."/>
            <person name="Yoshida Y."/>
            <person name="Nishimura Y."/>
            <person name="Nakao S."/>
            <person name="Kobayashi T."/>
            <person name="Momoyama Y."/>
            <person name="Higashiyama T."/>
            <person name="Minoda A."/>
            <person name="Sano M."/>
            <person name="Nomoto H."/>
            <person name="Oishi K."/>
            <person name="Hayashi H."/>
            <person name="Ohta F."/>
            <person name="Nishizaka S."/>
            <person name="Haga S."/>
            <person name="Miura S."/>
            <person name="Morishita T."/>
            <person name="Kabeya Y."/>
            <person name="Terasawa K."/>
            <person name="Suzuki Y."/>
            <person name="Ishii Y."/>
            <person name="Asakawa S."/>
            <person name="Takano H."/>
            <person name="Ohta N."/>
            <person name="Kuroiwa H."/>
            <person name="Tanaka K."/>
            <person name="Shimizu N."/>
            <person name="Sugano S."/>
            <person name="Sato N."/>
            <person name="Nozaki H."/>
            <person name="Ogasawara N."/>
            <person name="Kohara Y."/>
            <person name="Kuroiwa T."/>
        </authorList>
    </citation>
    <scope>NUCLEOTIDE SEQUENCE [LARGE SCALE GENOMIC DNA]</scope>
    <source>
        <strain evidence="21 22">10D</strain>
    </source>
</reference>
<dbReference type="InterPro" id="IPR008927">
    <property type="entry name" value="6-PGluconate_DH-like_C_sf"/>
</dbReference>
<accession>M1UWH1</accession>
<dbReference type="FunFam" id="3.40.50.720:FF:000009">
    <property type="entry name" value="Fatty oxidation complex, alpha subunit"/>
    <property type="match status" value="1"/>
</dbReference>
<dbReference type="PROSITE" id="PS00737">
    <property type="entry name" value="THIOLASE_2"/>
    <property type="match status" value="1"/>
</dbReference>
<comment type="similarity">
    <text evidence="4">Belongs to the thiolase-like superfamily. Thiolase family.</text>
</comment>
<dbReference type="Pfam" id="PF00108">
    <property type="entry name" value="Thiolase_N"/>
    <property type="match status" value="1"/>
</dbReference>
<dbReference type="GeneID" id="16997027"/>
<dbReference type="Gene3D" id="3.40.47.10">
    <property type="match status" value="1"/>
</dbReference>
<dbReference type="RefSeq" id="XP_005538607.1">
    <property type="nucleotide sequence ID" value="XM_005538550.1"/>
</dbReference>
<dbReference type="SUPFAM" id="SSF51735">
    <property type="entry name" value="NAD(P)-binding Rossmann-fold domains"/>
    <property type="match status" value="1"/>
</dbReference>
<dbReference type="GO" id="GO:0070403">
    <property type="term" value="F:NAD+ binding"/>
    <property type="evidence" value="ECO:0007669"/>
    <property type="project" value="InterPro"/>
</dbReference>
<reference evidence="21 22" key="2">
    <citation type="journal article" date="2007" name="BMC Biol.">
        <title>A 100%-complete sequence reveals unusually simple genomic features in the hot-spring red alga Cyanidioschyzon merolae.</title>
        <authorList>
            <person name="Nozaki H."/>
            <person name="Takano H."/>
            <person name="Misumi O."/>
            <person name="Terasawa K."/>
            <person name="Matsuzaki M."/>
            <person name="Maruyama S."/>
            <person name="Nishida K."/>
            <person name="Yagisawa F."/>
            <person name="Yoshida Y."/>
            <person name="Fujiwara T."/>
            <person name="Takio S."/>
            <person name="Tamura K."/>
            <person name="Chung S.J."/>
            <person name="Nakamura S."/>
            <person name="Kuroiwa H."/>
            <person name="Tanaka K."/>
            <person name="Sato N."/>
            <person name="Kuroiwa T."/>
        </authorList>
    </citation>
    <scope>NUCLEOTIDE SEQUENCE [LARGE SCALE GENOMIC DNA]</scope>
    <source>
        <strain evidence="21 22">10D</strain>
    </source>
</reference>
<dbReference type="KEGG" id="cme:CYME_CMR380C"/>
<dbReference type="InterPro" id="IPR020615">
    <property type="entry name" value="Thiolase_acyl_enz_int_AS"/>
</dbReference>
<dbReference type="Gramene" id="CMR380CT">
    <property type="protein sequence ID" value="CMR380CT"/>
    <property type="gene ID" value="CMR380C"/>
</dbReference>
<keyword evidence="22" id="KW-1185">Reference proteome</keyword>
<keyword evidence="8" id="KW-0560">Oxidoreductase</keyword>
<comment type="similarity">
    <text evidence="3">In the N-terminal section; belongs to the enoyl-CoA hydratase/isomerase family.</text>
</comment>
<comment type="similarity">
    <text evidence="16">Belongs to the enoyl-CoA hydratase/isomerase family.</text>
</comment>
<comment type="subcellular location">
    <subcellularLocation>
        <location evidence="1">Peroxisome</location>
    </subcellularLocation>
</comment>
<evidence type="ECO:0000256" key="6">
    <source>
        <dbReference type="ARBA" id="ARBA00022679"/>
    </source>
</evidence>
<dbReference type="SUPFAM" id="SSF52096">
    <property type="entry name" value="ClpP/crotonase"/>
    <property type="match status" value="1"/>
</dbReference>
<keyword evidence="14" id="KW-0511">Multifunctional enzyme</keyword>
<evidence type="ECO:0000259" key="19">
    <source>
        <dbReference type="Pfam" id="PF02737"/>
    </source>
</evidence>
<dbReference type="Gene3D" id="3.90.226.10">
    <property type="entry name" value="2-enoyl-CoA Hydratase, Chain A, domain 1"/>
    <property type="match status" value="1"/>
</dbReference>
<dbReference type="CDD" id="cd00751">
    <property type="entry name" value="thiolase"/>
    <property type="match status" value="1"/>
</dbReference>
<dbReference type="PROSITE" id="PS00166">
    <property type="entry name" value="ENOYL_COA_HYDRATASE"/>
    <property type="match status" value="1"/>
</dbReference>
<evidence type="ECO:0000256" key="4">
    <source>
        <dbReference type="ARBA" id="ARBA00010982"/>
    </source>
</evidence>
<dbReference type="GO" id="GO:0016853">
    <property type="term" value="F:isomerase activity"/>
    <property type="evidence" value="ECO:0007669"/>
    <property type="project" value="UniProtKB-KW"/>
</dbReference>
<dbReference type="AlphaFoldDB" id="M1UWH1"/>
<dbReference type="EMBL" id="AP006500">
    <property type="protein sequence ID" value="BAM82571.1"/>
    <property type="molecule type" value="Genomic_DNA"/>
</dbReference>
<dbReference type="InterPro" id="IPR020616">
    <property type="entry name" value="Thiolase_N"/>
</dbReference>
<evidence type="ECO:0000256" key="10">
    <source>
        <dbReference type="ARBA" id="ARBA00023098"/>
    </source>
</evidence>
<dbReference type="HOGENOM" id="CLU_277244_0_0_1"/>
<evidence type="ECO:0000313" key="22">
    <source>
        <dbReference type="Proteomes" id="UP000007014"/>
    </source>
</evidence>
<dbReference type="GO" id="GO:0016747">
    <property type="term" value="F:acyltransferase activity, transferring groups other than amino-acyl groups"/>
    <property type="evidence" value="ECO:0007669"/>
    <property type="project" value="InterPro"/>
</dbReference>
<protein>
    <submittedName>
        <fullName evidence="21">Fusion protein of glyoxysomal fatty acid oxidation tetrafunctional protein, and acetyl-CoA acyltransferase</fullName>
    </submittedName>
</protein>
<evidence type="ECO:0000256" key="1">
    <source>
        <dbReference type="ARBA" id="ARBA00004275"/>
    </source>
</evidence>
<dbReference type="UniPathway" id="UPA00659"/>
<evidence type="ECO:0000256" key="14">
    <source>
        <dbReference type="ARBA" id="ARBA00023268"/>
    </source>
</evidence>
<name>M1UWH1_CYAM1</name>
<dbReference type="InterPro" id="IPR029045">
    <property type="entry name" value="ClpP/crotonase-like_dom_sf"/>
</dbReference>
<dbReference type="InterPro" id="IPR006176">
    <property type="entry name" value="3-OHacyl-CoA_DH_NAD-bd"/>
</dbReference>
<dbReference type="InterPro" id="IPR006108">
    <property type="entry name" value="3HC_DH_C"/>
</dbReference>
<evidence type="ECO:0000256" key="12">
    <source>
        <dbReference type="ARBA" id="ARBA00023235"/>
    </source>
</evidence>
<keyword evidence="13" id="KW-0456">Lyase</keyword>
<evidence type="ECO:0000256" key="5">
    <source>
        <dbReference type="ARBA" id="ARBA00011245"/>
    </source>
</evidence>
<evidence type="ECO:0000256" key="8">
    <source>
        <dbReference type="ARBA" id="ARBA00023002"/>
    </source>
</evidence>
<dbReference type="Gene3D" id="1.10.1040.50">
    <property type="match status" value="1"/>
</dbReference>
<evidence type="ECO:0000256" key="15">
    <source>
        <dbReference type="ARBA" id="ARBA00023315"/>
    </source>
</evidence>
<dbReference type="PROSITE" id="PS00099">
    <property type="entry name" value="THIOLASE_3"/>
    <property type="match status" value="1"/>
</dbReference>
<dbReference type="SUPFAM" id="SSF48179">
    <property type="entry name" value="6-phosphogluconate dehydrogenase C-terminal domain-like"/>
    <property type="match status" value="2"/>
</dbReference>
<dbReference type="InterPro" id="IPR020610">
    <property type="entry name" value="Thiolase_AS"/>
</dbReference>
<evidence type="ECO:0000256" key="11">
    <source>
        <dbReference type="ARBA" id="ARBA00023140"/>
    </source>
</evidence>
<dbReference type="Pfam" id="PF00378">
    <property type="entry name" value="ECH_1"/>
    <property type="match status" value="1"/>
</dbReference>
<dbReference type="STRING" id="280699.M1UWH1"/>
<keyword evidence="9" id="KW-0520">NAD</keyword>
<dbReference type="eggNOG" id="KOG1389">
    <property type="taxonomic scope" value="Eukaryota"/>
</dbReference>
<dbReference type="PANTHER" id="PTHR23309:SF49">
    <property type="entry name" value="PEROXISOMAL BIFUNCTIONAL ENZYME"/>
    <property type="match status" value="1"/>
</dbReference>
<dbReference type="InterPro" id="IPR002155">
    <property type="entry name" value="Thiolase"/>
</dbReference>
<dbReference type="GO" id="GO:0004300">
    <property type="term" value="F:enoyl-CoA hydratase activity"/>
    <property type="evidence" value="ECO:0007669"/>
    <property type="project" value="UniProtKB-ARBA"/>
</dbReference>
<evidence type="ECO:0000259" key="18">
    <source>
        <dbReference type="Pfam" id="PF00725"/>
    </source>
</evidence>
<evidence type="ECO:0000256" key="13">
    <source>
        <dbReference type="ARBA" id="ARBA00023239"/>
    </source>
</evidence>
<dbReference type="Gene3D" id="3.40.50.720">
    <property type="entry name" value="NAD(P)-binding Rossmann-like Domain"/>
    <property type="match status" value="1"/>
</dbReference>
<dbReference type="Proteomes" id="UP000007014">
    <property type="component" value="Chromosome 18"/>
</dbReference>
<feature type="domain" description="3-hydroxyacyl-CoA dehydrogenase NAD binding" evidence="19">
    <location>
        <begin position="311"/>
        <end position="487"/>
    </location>
</feature>
<feature type="domain" description="3-hydroxyacyl-CoA dehydrogenase C-terminal" evidence="18">
    <location>
        <begin position="490"/>
        <end position="585"/>
    </location>
</feature>
<proteinExistence type="inferred from homology"/>
<dbReference type="Pfam" id="PF02737">
    <property type="entry name" value="3HCDH_N"/>
    <property type="match status" value="1"/>
</dbReference>
<gene>
    <name evidence="21" type="ORF">CYME_CMR380C</name>
</gene>
<evidence type="ECO:0000256" key="2">
    <source>
        <dbReference type="ARBA" id="ARBA00005005"/>
    </source>
</evidence>
<evidence type="ECO:0000259" key="20">
    <source>
        <dbReference type="Pfam" id="PF02803"/>
    </source>
</evidence>
<dbReference type="SUPFAM" id="SSF53901">
    <property type="entry name" value="Thiolase-like"/>
    <property type="match status" value="1"/>
</dbReference>
<comment type="subunit">
    <text evidence="5">Monomer.</text>
</comment>
<dbReference type="InterPro" id="IPR016039">
    <property type="entry name" value="Thiolase-like"/>
</dbReference>
<dbReference type="CDD" id="cd06558">
    <property type="entry name" value="crotonase-like"/>
    <property type="match status" value="1"/>
</dbReference>